<keyword evidence="2" id="KW-1185">Reference proteome</keyword>
<reference evidence="2" key="1">
    <citation type="submission" date="2014-12" db="EMBL/GenBank/DDBJ databases">
        <title>Complete genome sequence of a multi-drug resistant Klebsiella pneumoniae.</title>
        <authorList>
            <person name="Hua X."/>
            <person name="Chen Q."/>
            <person name="Li X."/>
            <person name="Feng Y."/>
            <person name="Ruan Z."/>
            <person name="Yu Y."/>
        </authorList>
    </citation>
    <scope>NUCLEOTIDE SEQUENCE [LARGE SCALE GENOMIC DNA]</scope>
    <source>
        <strain evidence="2">5.12</strain>
    </source>
</reference>
<protein>
    <recommendedName>
        <fullName evidence="3">DUF2163 domain-containing protein</fullName>
    </recommendedName>
</protein>
<sequence length="210" mass="24046">MIPLSTSQLDRLKRRANQGRTSIYLIKMKIAGTWYRLTDADMPITYNFEVYHPGYLNGDDIDDFETTSDPKTNDITIPLDANEKTFVALFLGSGWMNGEVIVYEHHRDDEGEIFTKNVYQGLLDDFSISEEKRQIDVNAASIWSDFEKTSGIRTNTASQQRFYPDDTGFRHVSKAQRKIYWGKEAPISRTTYTGGRVDKPVGANLHFAEK</sequence>
<gene>
    <name evidence="1" type="ORF">CA267_001715</name>
</gene>
<accession>A0A6M4M8U6</accession>
<evidence type="ECO:0008006" key="3">
    <source>
        <dbReference type="Google" id="ProtNLM"/>
    </source>
</evidence>
<evidence type="ECO:0000313" key="2">
    <source>
        <dbReference type="Proteomes" id="UP000219285"/>
    </source>
</evidence>
<dbReference type="EMBL" id="CP052766">
    <property type="protein sequence ID" value="QJR79602.1"/>
    <property type="molecule type" value="Genomic_DNA"/>
</dbReference>
<reference evidence="1 2" key="2">
    <citation type="submission" date="2020-04" db="EMBL/GenBank/DDBJ databases">
        <title>Complete genome sequence of Alteromonas pelagimontana 5.12T.</title>
        <authorList>
            <person name="Sinha R.K."/>
            <person name="Krishnan K.P."/>
            <person name="Kurian J.P."/>
        </authorList>
    </citation>
    <scope>NUCLEOTIDE SEQUENCE [LARGE SCALE GENOMIC DNA]</scope>
    <source>
        <strain evidence="1 2">5.12</strain>
    </source>
</reference>
<dbReference type="KEGG" id="apel:CA267_001715"/>
<proteinExistence type="predicted"/>
<dbReference type="OrthoDB" id="8890623at2"/>
<dbReference type="Proteomes" id="UP000219285">
    <property type="component" value="Chromosome"/>
</dbReference>
<evidence type="ECO:0000313" key="1">
    <source>
        <dbReference type="EMBL" id="QJR79602.1"/>
    </source>
</evidence>
<dbReference type="RefSeq" id="WP_075609072.1">
    <property type="nucleotide sequence ID" value="NZ_CP052766.1"/>
</dbReference>
<dbReference type="AlphaFoldDB" id="A0A6M4M8U6"/>
<organism evidence="1 2">
    <name type="scientific">Alteromonas pelagimontana</name>
    <dbReference type="NCBI Taxonomy" id="1858656"/>
    <lineage>
        <taxon>Bacteria</taxon>
        <taxon>Pseudomonadati</taxon>
        <taxon>Pseudomonadota</taxon>
        <taxon>Gammaproteobacteria</taxon>
        <taxon>Alteromonadales</taxon>
        <taxon>Alteromonadaceae</taxon>
        <taxon>Alteromonas/Salinimonas group</taxon>
        <taxon>Alteromonas</taxon>
    </lineage>
</organism>
<name>A0A6M4M8U6_9ALTE</name>